<dbReference type="InterPro" id="IPR000847">
    <property type="entry name" value="LysR_HTH_N"/>
</dbReference>
<dbReference type="Gene3D" id="3.40.190.290">
    <property type="match status" value="1"/>
</dbReference>
<dbReference type="PROSITE" id="PS50931">
    <property type="entry name" value="HTH_LYSR"/>
    <property type="match status" value="1"/>
</dbReference>
<dbReference type="InterPro" id="IPR058163">
    <property type="entry name" value="LysR-type_TF_proteobact-type"/>
</dbReference>
<evidence type="ECO:0000313" key="6">
    <source>
        <dbReference type="EMBL" id="MCZ4279469.1"/>
    </source>
</evidence>
<dbReference type="SUPFAM" id="SSF53850">
    <property type="entry name" value="Periplasmic binding protein-like II"/>
    <property type="match status" value="1"/>
</dbReference>
<dbReference type="RefSeq" id="WP_269421674.1">
    <property type="nucleotide sequence ID" value="NZ_JAPWGY010000001.1"/>
</dbReference>
<dbReference type="InterPro" id="IPR036390">
    <property type="entry name" value="WH_DNA-bd_sf"/>
</dbReference>
<accession>A0ABT4LED6</accession>
<dbReference type="Proteomes" id="UP001069802">
    <property type="component" value="Unassembled WGS sequence"/>
</dbReference>
<sequence>MIDDLRAMAVFAKTVETGSFRAAAKLLGLSPSVVSHHVSQLEARLGVALLYRSTRRLSLTSEGEKMFEASREMMTAAESGLDAVAGSASEASGKLTITLPAGFIGGPLVDDLAAFALAFPRVELAISFTDHQQDLIREGIDLAVRAGTLQDSSLKSKKLFDLGRKLVGSREYCAGRSLPKQPSDLLGWNYIGLRMRPNNKLLIDSSGNHERIDYVPRIVVDDIHAVCQFTLAGLGLSSPPDYLVDQELSRGTLVEVLPAWRVENLPVYAIWPPNAPRTSLTFRCVAFLEERVKERGRSD</sequence>
<dbReference type="InterPro" id="IPR005119">
    <property type="entry name" value="LysR_subst-bd"/>
</dbReference>
<proteinExistence type="inferred from homology"/>
<evidence type="ECO:0000256" key="1">
    <source>
        <dbReference type="ARBA" id="ARBA00009437"/>
    </source>
</evidence>
<keyword evidence="2" id="KW-0805">Transcription regulation</keyword>
<reference evidence="6" key="1">
    <citation type="submission" date="2022-12" db="EMBL/GenBank/DDBJ databases">
        <title>Bacterial isolates from different developmental stages of Nematostella vectensis.</title>
        <authorList>
            <person name="Fraune S."/>
        </authorList>
    </citation>
    <scope>NUCLEOTIDE SEQUENCE</scope>
    <source>
        <strain evidence="6">G21630-S1</strain>
    </source>
</reference>
<evidence type="ECO:0000256" key="2">
    <source>
        <dbReference type="ARBA" id="ARBA00023015"/>
    </source>
</evidence>
<protein>
    <submittedName>
        <fullName evidence="6">LysR family transcriptional regulator</fullName>
    </submittedName>
</protein>
<dbReference type="Gene3D" id="1.10.10.10">
    <property type="entry name" value="Winged helix-like DNA-binding domain superfamily/Winged helix DNA-binding domain"/>
    <property type="match status" value="1"/>
</dbReference>
<comment type="caution">
    <text evidence="6">The sequence shown here is derived from an EMBL/GenBank/DDBJ whole genome shotgun (WGS) entry which is preliminary data.</text>
</comment>
<dbReference type="PANTHER" id="PTHR30537">
    <property type="entry name" value="HTH-TYPE TRANSCRIPTIONAL REGULATOR"/>
    <property type="match status" value="1"/>
</dbReference>
<evidence type="ECO:0000256" key="3">
    <source>
        <dbReference type="ARBA" id="ARBA00023125"/>
    </source>
</evidence>
<evidence type="ECO:0000256" key="4">
    <source>
        <dbReference type="ARBA" id="ARBA00023163"/>
    </source>
</evidence>
<keyword evidence="4" id="KW-0804">Transcription</keyword>
<dbReference type="Pfam" id="PF00126">
    <property type="entry name" value="HTH_1"/>
    <property type="match status" value="1"/>
</dbReference>
<dbReference type="InterPro" id="IPR036388">
    <property type="entry name" value="WH-like_DNA-bd_sf"/>
</dbReference>
<gene>
    <name evidence="6" type="ORF">O4H49_01685</name>
</gene>
<feature type="domain" description="HTH lysR-type" evidence="5">
    <location>
        <begin position="3"/>
        <end position="60"/>
    </location>
</feature>
<dbReference type="SUPFAM" id="SSF46785">
    <property type="entry name" value="Winged helix' DNA-binding domain"/>
    <property type="match status" value="1"/>
</dbReference>
<dbReference type="Pfam" id="PF03466">
    <property type="entry name" value="LysR_substrate"/>
    <property type="match status" value="1"/>
</dbReference>
<evidence type="ECO:0000313" key="7">
    <source>
        <dbReference type="Proteomes" id="UP001069802"/>
    </source>
</evidence>
<name>A0ABT4LED6_9PROT</name>
<keyword evidence="3" id="KW-0238">DNA-binding</keyword>
<comment type="similarity">
    <text evidence="1">Belongs to the LysR transcriptional regulatory family.</text>
</comment>
<organism evidence="6 7">
    <name type="scientific">Kiloniella laminariae</name>
    <dbReference type="NCBI Taxonomy" id="454162"/>
    <lineage>
        <taxon>Bacteria</taxon>
        <taxon>Pseudomonadati</taxon>
        <taxon>Pseudomonadota</taxon>
        <taxon>Alphaproteobacteria</taxon>
        <taxon>Rhodospirillales</taxon>
        <taxon>Kiloniellaceae</taxon>
        <taxon>Kiloniella</taxon>
    </lineage>
</organism>
<dbReference type="EMBL" id="JAPWGY010000001">
    <property type="protein sequence ID" value="MCZ4279469.1"/>
    <property type="molecule type" value="Genomic_DNA"/>
</dbReference>
<dbReference type="CDD" id="cd08422">
    <property type="entry name" value="PBP2_CrgA_like"/>
    <property type="match status" value="1"/>
</dbReference>
<keyword evidence="7" id="KW-1185">Reference proteome</keyword>
<evidence type="ECO:0000259" key="5">
    <source>
        <dbReference type="PROSITE" id="PS50931"/>
    </source>
</evidence>
<dbReference type="PANTHER" id="PTHR30537:SF30">
    <property type="entry name" value="TRANSCRIPTIONAL REGULATOR-RELATED"/>
    <property type="match status" value="1"/>
</dbReference>